<comment type="caution">
    <text evidence="9">The sequence shown here is derived from an EMBL/GenBank/DDBJ whole genome shotgun (WGS) entry which is preliminary data.</text>
</comment>
<feature type="transmembrane region" description="Helical" evidence="8">
    <location>
        <begin position="302"/>
        <end position="320"/>
    </location>
</feature>
<keyword evidence="5 8" id="KW-0067">ATP-binding</keyword>
<evidence type="ECO:0000256" key="3">
    <source>
        <dbReference type="ARBA" id="ARBA00022692"/>
    </source>
</evidence>
<feature type="transmembrane region" description="Helical" evidence="8">
    <location>
        <begin position="359"/>
        <end position="380"/>
    </location>
</feature>
<protein>
    <recommendedName>
        <fullName evidence="8">ADP,ATP carrier protein</fullName>
    </recommendedName>
</protein>
<evidence type="ECO:0000256" key="2">
    <source>
        <dbReference type="ARBA" id="ARBA00022448"/>
    </source>
</evidence>
<dbReference type="AlphaFoldDB" id="A0A9Q0H984"/>
<dbReference type="Pfam" id="PF03219">
    <property type="entry name" value="TLC"/>
    <property type="match status" value="1"/>
</dbReference>
<dbReference type="PANTHER" id="PTHR31187">
    <property type="match status" value="1"/>
</dbReference>
<keyword evidence="7 8" id="KW-0472">Membrane</keyword>
<dbReference type="GO" id="GO:0005524">
    <property type="term" value="F:ATP binding"/>
    <property type="evidence" value="ECO:0007669"/>
    <property type="project" value="UniProtKB-KW"/>
</dbReference>
<evidence type="ECO:0000256" key="6">
    <source>
        <dbReference type="ARBA" id="ARBA00022989"/>
    </source>
</evidence>
<evidence type="ECO:0000256" key="7">
    <source>
        <dbReference type="ARBA" id="ARBA00023136"/>
    </source>
</evidence>
<evidence type="ECO:0000256" key="8">
    <source>
        <dbReference type="RuleBase" id="RU363121"/>
    </source>
</evidence>
<keyword evidence="6 8" id="KW-1133">Transmembrane helix</keyword>
<name>A0A9Q0H984_9MAGN</name>
<keyword evidence="8" id="KW-0150">Chloroplast</keyword>
<feature type="transmembrane region" description="Helical" evidence="8">
    <location>
        <begin position="332"/>
        <end position="353"/>
    </location>
</feature>
<keyword evidence="3 8" id="KW-0812">Transmembrane</keyword>
<keyword evidence="8" id="KW-0934">Plastid</keyword>
<proteinExistence type="inferred from homology"/>
<comment type="subcellular location">
    <subcellularLocation>
        <location evidence="1">Membrane</location>
        <topology evidence="1">Multi-pass membrane protein</topology>
    </subcellularLocation>
    <subcellularLocation>
        <location evidence="8">Plastid</location>
        <location evidence="8">Chloroplast membrane</location>
        <topology evidence="8">Multi-pass membrane protein</topology>
    </subcellularLocation>
</comment>
<comment type="caution">
    <text evidence="8">Lacks conserved residue(s) required for the propagation of feature annotation.</text>
</comment>
<dbReference type="GO" id="GO:0005471">
    <property type="term" value="F:ATP:ADP antiporter activity"/>
    <property type="evidence" value="ECO:0007669"/>
    <property type="project" value="InterPro"/>
</dbReference>
<accession>A0A9Q0H984</accession>
<keyword evidence="2 8" id="KW-0813">Transport</keyword>
<keyword evidence="10" id="KW-1185">Reference proteome</keyword>
<evidence type="ECO:0000256" key="4">
    <source>
        <dbReference type="ARBA" id="ARBA00022741"/>
    </source>
</evidence>
<evidence type="ECO:0000313" key="9">
    <source>
        <dbReference type="EMBL" id="KAJ4961604.1"/>
    </source>
</evidence>
<dbReference type="Proteomes" id="UP001141806">
    <property type="component" value="Unassembled WGS sequence"/>
</dbReference>
<evidence type="ECO:0000313" key="10">
    <source>
        <dbReference type="Proteomes" id="UP001141806"/>
    </source>
</evidence>
<comment type="similarity">
    <text evidence="8">Belongs to the ADP/ATP translocase tlc family.</text>
</comment>
<dbReference type="InterPro" id="IPR004667">
    <property type="entry name" value="ADP_ATP_car_bac_type"/>
</dbReference>
<organism evidence="9 10">
    <name type="scientific">Protea cynaroides</name>
    <dbReference type="NCBI Taxonomy" id="273540"/>
    <lineage>
        <taxon>Eukaryota</taxon>
        <taxon>Viridiplantae</taxon>
        <taxon>Streptophyta</taxon>
        <taxon>Embryophyta</taxon>
        <taxon>Tracheophyta</taxon>
        <taxon>Spermatophyta</taxon>
        <taxon>Magnoliopsida</taxon>
        <taxon>Proteales</taxon>
        <taxon>Proteaceae</taxon>
        <taxon>Protea</taxon>
    </lineage>
</organism>
<gene>
    <name evidence="9" type="ORF">NE237_021514</name>
</gene>
<evidence type="ECO:0000256" key="5">
    <source>
        <dbReference type="ARBA" id="ARBA00022840"/>
    </source>
</evidence>
<dbReference type="GO" id="GO:0031969">
    <property type="term" value="C:chloroplast membrane"/>
    <property type="evidence" value="ECO:0007669"/>
    <property type="project" value="UniProtKB-SubCell"/>
</dbReference>
<reference evidence="9" key="1">
    <citation type="journal article" date="2023" name="Plant J.">
        <title>The genome of the king protea, Protea cynaroides.</title>
        <authorList>
            <person name="Chang J."/>
            <person name="Duong T.A."/>
            <person name="Schoeman C."/>
            <person name="Ma X."/>
            <person name="Roodt D."/>
            <person name="Barker N."/>
            <person name="Li Z."/>
            <person name="Van de Peer Y."/>
            <person name="Mizrachi E."/>
        </authorList>
    </citation>
    <scope>NUCLEOTIDE SEQUENCE</scope>
    <source>
        <tissue evidence="9">Young leaves</tissue>
    </source>
</reference>
<evidence type="ECO:0000256" key="1">
    <source>
        <dbReference type="ARBA" id="ARBA00004141"/>
    </source>
</evidence>
<sequence>MILYGTRGTFGLGSALPSPPRTAKLSSLPLQFAYMAGPLQWNTGSLAQHIVELTDGTYETDSDEDKERILEEYLESHLDDVKALRSSFEIKTSEREWRPLKARHQHYSGDVELAKLRFEEILFGENLIKLDSQFEFDEAVIWNLNDAKAVVSTADISVIAVTSTPASSASTLSSTSSKISSDDVFMQNFLQGSEEGEKGYISCGTASRILLKAEELIDPSEHLMHAYNTWSAGYGQSRSGYVSASDMEEVPNLLDKMPFPCLWLVVMFVHHQWNLMNYGHVQKNVLELARDFWLSPRHISDLATLVVAYGVSINLVGISWKSHPFILHKFGWGIAAASTTTVLLVTGIVFFSLVLSSGLLGHLLSTLGLTPLVAVLYVGAVQNIFSRSTKYCLCEPCNEMAHILLYEETKIEGKEIIEFPNPENPKLPGLYGISSVNGACPSDAGTFKLWLKPLLIASVALVLLLGSSLNASIDPAQVTSVVTESGKEIIELGFVLASIGIGLGMGGDGGEGKEGIPIGDDGGTRGREDGVPATEIVNHGVESGATLTAFFDDEA</sequence>
<keyword evidence="4 8" id="KW-0547">Nucleotide-binding</keyword>
<dbReference type="PANTHER" id="PTHR31187:SF13">
    <property type="entry name" value="ADP,ATP CARRIER PROTEIN 1, CHLOROPLASTIC"/>
    <property type="match status" value="1"/>
</dbReference>
<dbReference type="EMBL" id="JAMYWD010000009">
    <property type="protein sequence ID" value="KAJ4961604.1"/>
    <property type="molecule type" value="Genomic_DNA"/>
</dbReference>